<dbReference type="CDD" id="cd02947">
    <property type="entry name" value="TRX_family"/>
    <property type="match status" value="1"/>
</dbReference>
<keyword evidence="5" id="KW-1185">Reference proteome</keyword>
<gene>
    <name evidence="4" type="ORF">ACHAXA_010041</name>
</gene>
<accession>A0ABD3R9N1</accession>
<comment type="similarity">
    <text evidence="1">Belongs to the thioredoxin family.</text>
</comment>
<proteinExistence type="inferred from homology"/>
<comment type="caution">
    <text evidence="4">The sequence shown here is derived from an EMBL/GenBank/DDBJ whole genome shotgun (WGS) entry which is preliminary data.</text>
</comment>
<dbReference type="Proteomes" id="UP001530377">
    <property type="component" value="Unassembled WGS sequence"/>
</dbReference>
<protein>
    <recommendedName>
        <fullName evidence="6">Thioredoxin domain-containing protein</fullName>
    </recommendedName>
</protein>
<evidence type="ECO:0000256" key="2">
    <source>
        <dbReference type="SAM" id="Coils"/>
    </source>
</evidence>
<dbReference type="AlphaFoldDB" id="A0ABD3R9N1"/>
<dbReference type="SUPFAM" id="SSF52833">
    <property type="entry name" value="Thioredoxin-like"/>
    <property type="match status" value="1"/>
</dbReference>
<dbReference type="PANTHER" id="PTHR43601:SF32">
    <property type="entry name" value="THIOREDOXIN-LIKE 2-2, CHLOROPLASTIC"/>
    <property type="match status" value="1"/>
</dbReference>
<feature type="coiled-coil region" evidence="2">
    <location>
        <begin position="419"/>
        <end position="513"/>
    </location>
</feature>
<feature type="region of interest" description="Disordered" evidence="3">
    <location>
        <begin position="116"/>
        <end position="186"/>
    </location>
</feature>
<evidence type="ECO:0000256" key="3">
    <source>
        <dbReference type="SAM" id="MobiDB-lite"/>
    </source>
</evidence>
<dbReference type="Gene3D" id="3.40.30.10">
    <property type="entry name" value="Glutaredoxin"/>
    <property type="match status" value="1"/>
</dbReference>
<evidence type="ECO:0008006" key="6">
    <source>
        <dbReference type="Google" id="ProtNLM"/>
    </source>
</evidence>
<keyword evidence="2" id="KW-0175">Coiled coil</keyword>
<name>A0ABD3R9N1_9STRA</name>
<feature type="region of interest" description="Disordered" evidence="3">
    <location>
        <begin position="82"/>
        <end position="102"/>
    </location>
</feature>
<evidence type="ECO:0000313" key="5">
    <source>
        <dbReference type="Proteomes" id="UP001530377"/>
    </source>
</evidence>
<dbReference type="PANTHER" id="PTHR43601">
    <property type="entry name" value="THIOREDOXIN, MITOCHONDRIAL"/>
    <property type="match status" value="1"/>
</dbReference>
<evidence type="ECO:0000313" key="4">
    <source>
        <dbReference type="EMBL" id="KAL3809533.1"/>
    </source>
</evidence>
<sequence>MWHGAATMMNTPPPTSTVLRRRRRRRRRRLHHRAVLIPPSLVAALLLLCPTTFHLAENGGYGGVKTPLVVVGLVAKVVPIASGGNRRPASAPMRGLGGRNNAPMIIFNSPSDATTIVTESSPRFPVTSNDATSDDATSDDDATTTAGSTSSSGQGGNAASIPRQTTKQQRGGVWLPPSQRNNPGRIFSIQQPQDLLDFVIEDERLSVVKVHASWCKTCQVFDMRYRRLASQFGDDQPGTRDNVIVKKRGRARFAEMQYDNPNNKEMCQLLNATKLPYILMYKGSRGKVDEFQCSPAQFQRLIDAVNELADPQTVLVDGGTASNGAEGSENFVDELNEVTDTSSSKATSEAATAPVEGPLWTGNETIDELKQQLENESAEKFNMFEVMKAQIEYDKGYILKLETGVETQRSMLEARDGELSTLRSGIMTKEEEIQSLSNELKQQKEENQRAKQDLLMYQTQVSQLTKRISEIEGVITSLELESSFNEKSVREKERQLLRHTQEWEEERSAYEKERSSIRKLALLGAKRVGRGVRNLLLRLRGTK</sequence>
<reference evidence="4 5" key="1">
    <citation type="submission" date="2024-10" db="EMBL/GenBank/DDBJ databases">
        <title>Updated reference genomes for cyclostephanoid diatoms.</title>
        <authorList>
            <person name="Roberts W.R."/>
            <person name="Alverson A.J."/>
        </authorList>
    </citation>
    <scope>NUCLEOTIDE SEQUENCE [LARGE SCALE GENOMIC DNA]</scope>
    <source>
        <strain evidence="4 5">AJA228-03</strain>
    </source>
</reference>
<dbReference type="InterPro" id="IPR036249">
    <property type="entry name" value="Thioredoxin-like_sf"/>
</dbReference>
<organism evidence="4 5">
    <name type="scientific">Cyclostephanos tholiformis</name>
    <dbReference type="NCBI Taxonomy" id="382380"/>
    <lineage>
        <taxon>Eukaryota</taxon>
        <taxon>Sar</taxon>
        <taxon>Stramenopiles</taxon>
        <taxon>Ochrophyta</taxon>
        <taxon>Bacillariophyta</taxon>
        <taxon>Coscinodiscophyceae</taxon>
        <taxon>Thalassiosirophycidae</taxon>
        <taxon>Stephanodiscales</taxon>
        <taxon>Stephanodiscaceae</taxon>
        <taxon>Cyclostephanos</taxon>
    </lineage>
</organism>
<feature type="region of interest" description="Disordered" evidence="3">
    <location>
        <begin position="1"/>
        <end position="22"/>
    </location>
</feature>
<feature type="compositionally biased region" description="Acidic residues" evidence="3">
    <location>
        <begin position="132"/>
        <end position="142"/>
    </location>
</feature>
<dbReference type="EMBL" id="JALLPB020000398">
    <property type="protein sequence ID" value="KAL3809533.1"/>
    <property type="molecule type" value="Genomic_DNA"/>
</dbReference>
<feature type="compositionally biased region" description="Low complexity" evidence="3">
    <location>
        <begin position="143"/>
        <end position="160"/>
    </location>
</feature>
<evidence type="ECO:0000256" key="1">
    <source>
        <dbReference type="ARBA" id="ARBA00008987"/>
    </source>
</evidence>